<dbReference type="InterPro" id="IPR020930">
    <property type="entry name" value="Ribosomal_uL5_bac-type"/>
</dbReference>
<evidence type="ECO:0000256" key="5">
    <source>
        <dbReference type="HAMAP-Rule" id="MF_01334"/>
    </source>
</evidence>
<dbReference type="InterPro" id="IPR029751">
    <property type="entry name" value="Ribosomal_L25_dom"/>
</dbReference>
<keyword evidence="4 5" id="KW-0687">Ribonucleoprotein</keyword>
<dbReference type="Gene3D" id="2.170.120.20">
    <property type="entry name" value="Ribosomal protein L25, beta domain"/>
    <property type="match status" value="1"/>
</dbReference>
<dbReference type="EMBL" id="VKKG01000002">
    <property type="protein sequence ID" value="TRY18678.1"/>
    <property type="molecule type" value="Genomic_DNA"/>
</dbReference>
<feature type="domain" description="Large ribosomal subunit protein bL25 L25" evidence="7">
    <location>
        <begin position="9"/>
        <end position="94"/>
    </location>
</feature>
<dbReference type="InterPro" id="IPR001021">
    <property type="entry name" value="Ribosomal_bL25_long"/>
</dbReference>
<dbReference type="Proteomes" id="UP000317638">
    <property type="component" value="Unassembled WGS sequence"/>
</dbReference>
<reference evidence="9 10" key="1">
    <citation type="submission" date="2019-07" db="EMBL/GenBank/DDBJ databases">
        <authorList>
            <person name="Zhou L.-Y."/>
        </authorList>
    </citation>
    <scope>NUCLEOTIDE SEQUENCE [LARGE SCALE GENOMIC DNA]</scope>
    <source>
        <strain evidence="9 10">YIM 101269</strain>
    </source>
</reference>
<gene>
    <name evidence="5" type="primary">rplY</name>
    <name evidence="5" type="synonym">ctc</name>
    <name evidence="9" type="ORF">FOJ82_06045</name>
</gene>
<evidence type="ECO:0000313" key="9">
    <source>
        <dbReference type="EMBL" id="TRY18678.1"/>
    </source>
</evidence>
<proteinExistence type="inferred from homology"/>
<dbReference type="PANTHER" id="PTHR33284">
    <property type="entry name" value="RIBOSOMAL PROTEIN L25/GLN-TRNA SYNTHETASE, ANTI-CODON-BINDING DOMAIN-CONTAINING PROTEIN"/>
    <property type="match status" value="1"/>
</dbReference>
<dbReference type="InterPro" id="IPR037121">
    <property type="entry name" value="Ribosomal_bL25_C"/>
</dbReference>
<dbReference type="Pfam" id="PF01386">
    <property type="entry name" value="Ribosomal_L25p"/>
    <property type="match status" value="1"/>
</dbReference>
<dbReference type="GO" id="GO:0006412">
    <property type="term" value="P:translation"/>
    <property type="evidence" value="ECO:0007669"/>
    <property type="project" value="UniProtKB-UniRule"/>
</dbReference>
<keyword evidence="10" id="KW-1185">Reference proteome</keyword>
<dbReference type="GO" id="GO:0008097">
    <property type="term" value="F:5S rRNA binding"/>
    <property type="evidence" value="ECO:0007669"/>
    <property type="project" value="InterPro"/>
</dbReference>
<dbReference type="NCBIfam" id="TIGR00731">
    <property type="entry name" value="bL25_bact_ctc"/>
    <property type="match status" value="1"/>
</dbReference>
<evidence type="ECO:0000256" key="2">
    <source>
        <dbReference type="ARBA" id="ARBA00022884"/>
    </source>
</evidence>
<dbReference type="OrthoDB" id="5242980at2"/>
<protein>
    <recommendedName>
        <fullName evidence="5">Large ribosomal subunit protein bL25</fullName>
    </recommendedName>
    <alternativeName>
        <fullName evidence="5">General stress protein CTC</fullName>
    </alternativeName>
</protein>
<dbReference type="InterPro" id="IPR011035">
    <property type="entry name" value="Ribosomal_bL25/Gln-tRNA_synth"/>
</dbReference>
<evidence type="ECO:0000259" key="7">
    <source>
        <dbReference type="Pfam" id="PF01386"/>
    </source>
</evidence>
<feature type="domain" description="Large ribosomal subunit protein bL25 beta" evidence="8">
    <location>
        <begin position="102"/>
        <end position="181"/>
    </location>
</feature>
<comment type="similarity">
    <text evidence="5">Belongs to the bacterial ribosomal protein bL25 family. CTC subfamily.</text>
</comment>
<dbReference type="GO" id="GO:0022625">
    <property type="term" value="C:cytosolic large ribosomal subunit"/>
    <property type="evidence" value="ECO:0007669"/>
    <property type="project" value="TreeGrafter"/>
</dbReference>
<name>A0A553K1U6_9ACTN</name>
<dbReference type="RefSeq" id="WP_143937572.1">
    <property type="nucleotide sequence ID" value="NZ_VKKG01000002.1"/>
</dbReference>
<keyword evidence="1 5" id="KW-0699">rRNA-binding</keyword>
<organism evidence="9 10">
    <name type="scientific">Tessaracoccus rhinocerotis</name>
    <dbReference type="NCBI Taxonomy" id="1689449"/>
    <lineage>
        <taxon>Bacteria</taxon>
        <taxon>Bacillati</taxon>
        <taxon>Actinomycetota</taxon>
        <taxon>Actinomycetes</taxon>
        <taxon>Propionibacteriales</taxon>
        <taxon>Propionibacteriaceae</taxon>
        <taxon>Tessaracoccus</taxon>
    </lineage>
</organism>
<comment type="caution">
    <text evidence="9">The sequence shown here is derived from an EMBL/GenBank/DDBJ whole genome shotgun (WGS) entry which is preliminary data.</text>
</comment>
<evidence type="ECO:0000256" key="1">
    <source>
        <dbReference type="ARBA" id="ARBA00022730"/>
    </source>
</evidence>
<dbReference type="InterPro" id="IPR020056">
    <property type="entry name" value="Rbsml_bL25/Gln-tRNA_synth_N"/>
</dbReference>
<dbReference type="NCBIfam" id="NF004131">
    <property type="entry name" value="PRK05618.2-1"/>
    <property type="match status" value="1"/>
</dbReference>
<evidence type="ECO:0000256" key="3">
    <source>
        <dbReference type="ARBA" id="ARBA00022980"/>
    </source>
</evidence>
<comment type="subunit">
    <text evidence="5">Part of the 50S ribosomal subunit; part of the 5S rRNA/L5/L18/L25 subcomplex. Contacts the 5S rRNA. Binds to the 5S rRNA independently of L5 and L18.</text>
</comment>
<feature type="compositionally biased region" description="Acidic residues" evidence="6">
    <location>
        <begin position="186"/>
        <end position="209"/>
    </location>
</feature>
<dbReference type="Pfam" id="PF14693">
    <property type="entry name" value="Ribosomal_TL5_C"/>
    <property type="match status" value="1"/>
</dbReference>
<dbReference type="GO" id="GO:0003735">
    <property type="term" value="F:structural constituent of ribosome"/>
    <property type="evidence" value="ECO:0007669"/>
    <property type="project" value="InterPro"/>
</dbReference>
<comment type="function">
    <text evidence="5">This is one of the proteins that binds to the 5S RNA in the ribosome where it forms part of the central protuberance.</text>
</comment>
<keyword evidence="2 5" id="KW-0694">RNA-binding</keyword>
<sequence length="209" mass="22194">MAKPKLTPLTATARTEFGKGAARRIRRAGDVPAVLYGHGTDPQHVTLPGQETFLALRQANVLLEINSEGAKPIMALPKQVQRNVITNFVEHVDLLIVRADEKVSVEVALIITGEAERGSLVNQDLQSLTVLAPAVAIPEEIEVSIEGLVIGDHITVGDLKLPAGVESQQEGDILVVNITQPTVADLETEDEEGAEGEGAEESAEGSEEA</sequence>
<keyword evidence="3 5" id="KW-0689">Ribosomal protein</keyword>
<evidence type="ECO:0000259" key="8">
    <source>
        <dbReference type="Pfam" id="PF14693"/>
    </source>
</evidence>
<dbReference type="AlphaFoldDB" id="A0A553K1U6"/>
<dbReference type="InterPro" id="IPR020057">
    <property type="entry name" value="Ribosomal_bL25_b-dom"/>
</dbReference>
<dbReference type="HAMAP" id="MF_01334">
    <property type="entry name" value="Ribosomal_bL25_CTC"/>
    <property type="match status" value="1"/>
</dbReference>
<evidence type="ECO:0000256" key="4">
    <source>
        <dbReference type="ARBA" id="ARBA00023274"/>
    </source>
</evidence>
<evidence type="ECO:0000313" key="10">
    <source>
        <dbReference type="Proteomes" id="UP000317638"/>
    </source>
</evidence>
<accession>A0A553K1U6</accession>
<feature type="region of interest" description="Disordered" evidence="6">
    <location>
        <begin position="184"/>
        <end position="209"/>
    </location>
</feature>
<dbReference type="CDD" id="cd00495">
    <property type="entry name" value="Ribosomal_L25_TL5_CTC"/>
    <property type="match status" value="1"/>
</dbReference>
<dbReference type="PANTHER" id="PTHR33284:SF1">
    <property type="entry name" value="RIBOSOMAL PROTEIN L25_GLN-TRNA SYNTHETASE, ANTI-CODON-BINDING DOMAIN-CONTAINING PROTEIN"/>
    <property type="match status" value="1"/>
</dbReference>
<dbReference type="SUPFAM" id="SSF50715">
    <property type="entry name" value="Ribosomal protein L25-like"/>
    <property type="match status" value="1"/>
</dbReference>
<evidence type="ECO:0000256" key="6">
    <source>
        <dbReference type="SAM" id="MobiDB-lite"/>
    </source>
</evidence>
<dbReference type="Gene3D" id="2.40.240.10">
    <property type="entry name" value="Ribosomal Protein L25, Chain P"/>
    <property type="match status" value="1"/>
</dbReference>